<evidence type="ECO:0000256" key="1">
    <source>
        <dbReference type="SAM" id="MobiDB-lite"/>
    </source>
</evidence>
<reference evidence="2 3" key="1">
    <citation type="submission" date="2017-03" db="EMBL/GenBank/DDBJ databases">
        <title>Genome of the blue death feigning beetle - Asbolus verrucosus.</title>
        <authorList>
            <person name="Rider S.D."/>
        </authorList>
    </citation>
    <scope>NUCLEOTIDE SEQUENCE [LARGE SCALE GENOMIC DNA]</scope>
    <source>
        <strain evidence="2">Butters</strain>
        <tissue evidence="2">Head and leg muscle</tissue>
    </source>
</reference>
<dbReference type="Proteomes" id="UP000292052">
    <property type="component" value="Unassembled WGS sequence"/>
</dbReference>
<name>A0A482W4Y9_ASBVE</name>
<feature type="compositionally biased region" description="Pro residues" evidence="1">
    <location>
        <begin position="83"/>
        <end position="92"/>
    </location>
</feature>
<feature type="region of interest" description="Disordered" evidence="1">
    <location>
        <begin position="79"/>
        <end position="99"/>
    </location>
</feature>
<feature type="compositionally biased region" description="Polar residues" evidence="1">
    <location>
        <begin position="126"/>
        <end position="147"/>
    </location>
</feature>
<keyword evidence="3" id="KW-1185">Reference proteome</keyword>
<organism evidence="2 3">
    <name type="scientific">Asbolus verrucosus</name>
    <name type="common">Desert ironclad beetle</name>
    <dbReference type="NCBI Taxonomy" id="1661398"/>
    <lineage>
        <taxon>Eukaryota</taxon>
        <taxon>Metazoa</taxon>
        <taxon>Ecdysozoa</taxon>
        <taxon>Arthropoda</taxon>
        <taxon>Hexapoda</taxon>
        <taxon>Insecta</taxon>
        <taxon>Pterygota</taxon>
        <taxon>Neoptera</taxon>
        <taxon>Endopterygota</taxon>
        <taxon>Coleoptera</taxon>
        <taxon>Polyphaga</taxon>
        <taxon>Cucujiformia</taxon>
        <taxon>Tenebrionidae</taxon>
        <taxon>Pimeliinae</taxon>
        <taxon>Asbolus</taxon>
    </lineage>
</organism>
<comment type="caution">
    <text evidence="2">The sequence shown here is derived from an EMBL/GenBank/DDBJ whole genome shotgun (WGS) entry which is preliminary data.</text>
</comment>
<feature type="region of interest" description="Disordered" evidence="1">
    <location>
        <begin position="126"/>
        <end position="179"/>
    </location>
</feature>
<feature type="non-terminal residue" evidence="2">
    <location>
        <position position="1"/>
    </location>
</feature>
<dbReference type="EMBL" id="QDEB01031657">
    <property type="protein sequence ID" value="RZC39747.1"/>
    <property type="molecule type" value="Genomic_DNA"/>
</dbReference>
<proteinExistence type="predicted"/>
<dbReference type="OrthoDB" id="6363232at2759"/>
<evidence type="ECO:0000313" key="2">
    <source>
        <dbReference type="EMBL" id="RZC39747.1"/>
    </source>
</evidence>
<sequence>SNPAPQTPQRPQKFIYVTTRPYNTQRPRYRFVQTPKTDSFSIHIARLQKQIHQYYTTTRPAYRPLHSPKPVYQFSFEAANYRPLPPPPPPRPQLEDSQDKFRPLPKYSVQIQPAIEIIPTEAPIYQNTPQSNYYQSSTERATPSKYYNTPRPDYDYEDEVEERDKNVPPPRPVNQYSFEATPNPIYQGFYTKPDEGFFDENTKQYFTTFGKKIPSATTPMPQAVRSPAVSRQRHQNRYQQKPVSLEGDTAVNYLPPRPTINPDAEFVPVNPNQQNYPQVVKYAPRPPQYAQESQQKNRGAEVVKAVNIPTAEGQPGSFISYQLPGDDGAHFYFLTPQLAQSRDQGAGYYYSQPNVPRIRRSKER</sequence>
<protein>
    <submittedName>
        <fullName evidence="2">Uncharacterized protein</fullName>
    </submittedName>
</protein>
<feature type="region of interest" description="Disordered" evidence="1">
    <location>
        <begin position="213"/>
        <end position="240"/>
    </location>
</feature>
<evidence type="ECO:0000313" key="3">
    <source>
        <dbReference type="Proteomes" id="UP000292052"/>
    </source>
</evidence>
<dbReference type="AlphaFoldDB" id="A0A482W4Y9"/>
<accession>A0A482W4Y9</accession>
<feature type="region of interest" description="Disordered" evidence="1">
    <location>
        <begin position="343"/>
        <end position="364"/>
    </location>
</feature>
<gene>
    <name evidence="2" type="ORF">BDFB_012833</name>
</gene>